<dbReference type="GO" id="GO:0033588">
    <property type="term" value="C:elongator holoenzyme complex"/>
    <property type="evidence" value="ECO:0007669"/>
    <property type="project" value="InterPro"/>
</dbReference>
<gene>
    <name evidence="12" type="ORF">BGZ95_010210</name>
</gene>
<dbReference type="GO" id="GO:0005737">
    <property type="term" value="C:cytoplasm"/>
    <property type="evidence" value="ECO:0007669"/>
    <property type="project" value="UniProtKB-SubCell"/>
</dbReference>
<feature type="repeat" description="WD" evidence="11">
    <location>
        <begin position="1"/>
        <end position="15"/>
    </location>
</feature>
<dbReference type="GO" id="GO:0005634">
    <property type="term" value="C:nucleus"/>
    <property type="evidence" value="ECO:0007669"/>
    <property type="project" value="UniProtKB-SubCell"/>
</dbReference>
<evidence type="ECO:0000256" key="2">
    <source>
        <dbReference type="ARBA" id="ARBA00004496"/>
    </source>
</evidence>
<dbReference type="PROSITE" id="PS50082">
    <property type="entry name" value="WD_REPEATS_2"/>
    <property type="match status" value="1"/>
</dbReference>
<keyword evidence="7 11" id="KW-0853">WD repeat</keyword>
<evidence type="ECO:0000256" key="10">
    <source>
        <dbReference type="ARBA" id="ARBA00023242"/>
    </source>
</evidence>
<dbReference type="PANTHER" id="PTHR44111">
    <property type="entry name" value="ELONGATOR COMPLEX PROTEIN 2"/>
    <property type="match status" value="1"/>
</dbReference>
<evidence type="ECO:0000256" key="8">
    <source>
        <dbReference type="ARBA" id="ARBA00022694"/>
    </source>
</evidence>
<evidence type="ECO:0000256" key="11">
    <source>
        <dbReference type="PROSITE-ProRule" id="PRU00221"/>
    </source>
</evidence>
<keyword evidence="13" id="KW-1185">Reference proteome</keyword>
<comment type="pathway">
    <text evidence="3">tRNA modification; 5-methoxycarbonylmethyl-2-thiouridine-tRNA biosynthesis.</text>
</comment>
<keyword evidence="10" id="KW-0539">Nucleus</keyword>
<accession>A0AAD4DDS2</accession>
<evidence type="ECO:0000313" key="12">
    <source>
        <dbReference type="EMBL" id="KAG0273987.1"/>
    </source>
</evidence>
<dbReference type="AlphaFoldDB" id="A0AAD4DDS2"/>
<keyword evidence="6" id="KW-0963">Cytoplasm</keyword>
<organism evidence="12 13">
    <name type="scientific">Linnemannia exigua</name>
    <dbReference type="NCBI Taxonomy" id="604196"/>
    <lineage>
        <taxon>Eukaryota</taxon>
        <taxon>Fungi</taxon>
        <taxon>Fungi incertae sedis</taxon>
        <taxon>Mucoromycota</taxon>
        <taxon>Mortierellomycotina</taxon>
        <taxon>Mortierellomycetes</taxon>
        <taxon>Mortierellales</taxon>
        <taxon>Mortierellaceae</taxon>
        <taxon>Linnemannia</taxon>
    </lineage>
</organism>
<evidence type="ECO:0000256" key="3">
    <source>
        <dbReference type="ARBA" id="ARBA00005043"/>
    </source>
</evidence>
<evidence type="ECO:0000256" key="4">
    <source>
        <dbReference type="ARBA" id="ARBA00005881"/>
    </source>
</evidence>
<evidence type="ECO:0000256" key="7">
    <source>
        <dbReference type="ARBA" id="ARBA00022574"/>
    </source>
</evidence>
<dbReference type="Gene3D" id="2.130.10.10">
    <property type="entry name" value="YVTN repeat-like/Quinoprotein amine dehydrogenase"/>
    <property type="match status" value="1"/>
</dbReference>
<dbReference type="GO" id="GO:0002098">
    <property type="term" value="P:tRNA wobble uridine modification"/>
    <property type="evidence" value="ECO:0007669"/>
    <property type="project" value="InterPro"/>
</dbReference>
<dbReference type="InterPro" id="IPR001680">
    <property type="entry name" value="WD40_rpt"/>
</dbReference>
<comment type="similarity">
    <text evidence="4">Belongs to the WD repeat ELP2 family.</text>
</comment>
<proteinExistence type="inferred from homology"/>
<reference evidence="12" key="1">
    <citation type="journal article" date="2020" name="Fungal Divers.">
        <title>Resolving the Mortierellaceae phylogeny through synthesis of multi-gene phylogenetics and phylogenomics.</title>
        <authorList>
            <person name="Vandepol N."/>
            <person name="Liber J."/>
            <person name="Desiro A."/>
            <person name="Na H."/>
            <person name="Kennedy M."/>
            <person name="Barry K."/>
            <person name="Grigoriev I.V."/>
            <person name="Miller A.N."/>
            <person name="O'Donnell K."/>
            <person name="Stajich J.E."/>
            <person name="Bonito G."/>
        </authorList>
    </citation>
    <scope>NUCLEOTIDE SEQUENCE</scope>
    <source>
        <strain evidence="12">NRRL 28262</strain>
    </source>
</reference>
<keyword evidence="9" id="KW-0677">Repeat</keyword>
<protein>
    <recommendedName>
        <fullName evidence="5">Elongator complex protein 2</fullName>
    </recommendedName>
</protein>
<dbReference type="InterPro" id="IPR036322">
    <property type="entry name" value="WD40_repeat_dom_sf"/>
</dbReference>
<evidence type="ECO:0000256" key="9">
    <source>
        <dbReference type="ARBA" id="ARBA00022737"/>
    </source>
</evidence>
<dbReference type="Proteomes" id="UP001194580">
    <property type="component" value="Unassembled WGS sequence"/>
</dbReference>
<dbReference type="PANTHER" id="PTHR44111:SF1">
    <property type="entry name" value="ELONGATOR COMPLEX PROTEIN 2"/>
    <property type="match status" value="1"/>
</dbReference>
<comment type="subcellular location">
    <subcellularLocation>
        <location evidence="2">Cytoplasm</location>
    </subcellularLocation>
    <subcellularLocation>
        <location evidence="1">Nucleus</location>
    </subcellularLocation>
</comment>
<evidence type="ECO:0000256" key="1">
    <source>
        <dbReference type="ARBA" id="ARBA00004123"/>
    </source>
</evidence>
<name>A0AAD4DDS2_9FUNG</name>
<dbReference type="SUPFAM" id="SSF50978">
    <property type="entry name" value="WD40 repeat-like"/>
    <property type="match status" value="1"/>
</dbReference>
<evidence type="ECO:0000256" key="5">
    <source>
        <dbReference type="ARBA" id="ARBA00020267"/>
    </source>
</evidence>
<keyword evidence="8" id="KW-0819">tRNA processing</keyword>
<evidence type="ECO:0000256" key="6">
    <source>
        <dbReference type="ARBA" id="ARBA00022490"/>
    </source>
</evidence>
<comment type="caution">
    <text evidence="12">The sequence shown here is derived from an EMBL/GenBank/DDBJ whole genome shotgun (WGS) entry which is preliminary data.</text>
</comment>
<dbReference type="EMBL" id="JAAAIL010000668">
    <property type="protein sequence ID" value="KAG0273987.1"/>
    <property type="molecule type" value="Genomic_DNA"/>
</dbReference>
<dbReference type="Pfam" id="PF00400">
    <property type="entry name" value="WD40"/>
    <property type="match status" value="1"/>
</dbReference>
<dbReference type="InterPro" id="IPR037289">
    <property type="entry name" value="Elp2"/>
</dbReference>
<dbReference type="InterPro" id="IPR015943">
    <property type="entry name" value="WD40/YVTN_repeat-like_dom_sf"/>
</dbReference>
<sequence>MFATASRDKTIKIWKSASPTSQAGSPWSAIATIKLPEAVTAVEFAPALEGREGREKEHVLAAGLEDGRVFLFRCDAEKPEVWAPLGEVSRELTHVGTVNGLAWRLTKGENLQWQLASCGVDHSVRLFNINLK</sequence>
<evidence type="ECO:0000313" key="13">
    <source>
        <dbReference type="Proteomes" id="UP001194580"/>
    </source>
</evidence>